<organism evidence="2 3">
    <name type="scientific">Meripilus lineatus</name>
    <dbReference type="NCBI Taxonomy" id="2056292"/>
    <lineage>
        <taxon>Eukaryota</taxon>
        <taxon>Fungi</taxon>
        <taxon>Dikarya</taxon>
        <taxon>Basidiomycota</taxon>
        <taxon>Agaricomycotina</taxon>
        <taxon>Agaricomycetes</taxon>
        <taxon>Polyporales</taxon>
        <taxon>Meripilaceae</taxon>
        <taxon>Meripilus</taxon>
    </lineage>
</organism>
<evidence type="ECO:0000313" key="3">
    <source>
        <dbReference type="Proteomes" id="UP001212997"/>
    </source>
</evidence>
<gene>
    <name evidence="2" type="ORF">NLI96_g9735</name>
</gene>
<protein>
    <submittedName>
        <fullName evidence="2">Uncharacterized protein</fullName>
    </submittedName>
</protein>
<dbReference type="AlphaFoldDB" id="A0AAD5YEY3"/>
<dbReference type="EMBL" id="JANAWD010000508">
    <property type="protein sequence ID" value="KAJ3478470.1"/>
    <property type="molecule type" value="Genomic_DNA"/>
</dbReference>
<keyword evidence="3" id="KW-1185">Reference proteome</keyword>
<accession>A0AAD5YEY3</accession>
<evidence type="ECO:0000313" key="2">
    <source>
        <dbReference type="EMBL" id="KAJ3478470.1"/>
    </source>
</evidence>
<feature type="region of interest" description="Disordered" evidence="1">
    <location>
        <begin position="205"/>
        <end position="229"/>
    </location>
</feature>
<dbReference type="Proteomes" id="UP001212997">
    <property type="component" value="Unassembled WGS sequence"/>
</dbReference>
<comment type="caution">
    <text evidence="2">The sequence shown here is derived from an EMBL/GenBank/DDBJ whole genome shotgun (WGS) entry which is preliminary data.</text>
</comment>
<evidence type="ECO:0000256" key="1">
    <source>
        <dbReference type="SAM" id="MobiDB-lite"/>
    </source>
</evidence>
<sequence length="365" mass="40773">MITGGTTPSLLATKSVGQLSRLSINYSRFSIPSLFTLSDYEPKDVTDYFPPYANMRYKNKNKFLEQRTFENLVFQSASFSVHECVSAETSEPNSQAWCDFPDLKRSVFANVIGLESVSLQSSKNPREGYTKPKPSPKRLLDVCWQDYGTTEQLYPTILTRRVIRHKAGIQDHVVTLVAGSNWLQRTGVVGMGIVTKTLNGGFLGLMPRGPGAPRSQDGSKGSSGPERPRQAPYAHYYYSPFAITHLLSSSQTISILSLLSSLPQATHSTSRTLQETLLKSRMSTVYADDIIPGDIVSVNHGTYGRREGLVVGSHTDYAGRQILEVQMEPGDIYHAWYPTVHRVRRTVSYQPALPKARTVQRTIYW</sequence>
<name>A0AAD5YEY3_9APHY</name>
<reference evidence="2" key="1">
    <citation type="submission" date="2022-07" db="EMBL/GenBank/DDBJ databases">
        <title>Genome Sequence of Physisporinus lineatus.</title>
        <authorList>
            <person name="Buettner E."/>
        </authorList>
    </citation>
    <scope>NUCLEOTIDE SEQUENCE</scope>
    <source>
        <strain evidence="2">VT162</strain>
    </source>
</reference>
<proteinExistence type="predicted"/>